<accession>A0A158BR59</accession>
<gene>
    <name evidence="1" type="ORF">AWB82_04411</name>
</gene>
<proteinExistence type="predicted"/>
<keyword evidence="2" id="KW-1185">Reference proteome</keyword>
<organism evidence="1 2">
    <name type="scientific">Caballeronia glebae</name>
    <dbReference type="NCBI Taxonomy" id="1777143"/>
    <lineage>
        <taxon>Bacteria</taxon>
        <taxon>Pseudomonadati</taxon>
        <taxon>Pseudomonadota</taxon>
        <taxon>Betaproteobacteria</taxon>
        <taxon>Burkholderiales</taxon>
        <taxon>Burkholderiaceae</taxon>
        <taxon>Caballeronia</taxon>
    </lineage>
</organism>
<comment type="caution">
    <text evidence="1">The sequence shown here is derived from an EMBL/GenBank/DDBJ whole genome shotgun (WGS) entry which is preliminary data.</text>
</comment>
<dbReference type="OrthoDB" id="8986326at2"/>
<evidence type="ECO:0000313" key="2">
    <source>
        <dbReference type="Proteomes" id="UP000054596"/>
    </source>
</evidence>
<name>A0A158BR59_9BURK</name>
<dbReference type="STRING" id="1777143.AWB82_04411"/>
<dbReference type="Proteomes" id="UP000054596">
    <property type="component" value="Unassembled WGS sequence"/>
</dbReference>
<evidence type="ECO:0008006" key="3">
    <source>
        <dbReference type="Google" id="ProtNLM"/>
    </source>
</evidence>
<dbReference type="Pfam" id="PF11876">
    <property type="entry name" value="TsiV"/>
    <property type="match status" value="1"/>
</dbReference>
<sequence length="308" mass="34090">MDWSELTVVDHDNRPLAVAGLCGFFHFDRSVHDIAHAVAEGIERYVAYVGPNALSVYSAANGRWKPWTQRQLDKDLRLLKSFPADHQGAHIDYDSDPVPGAYGVALAASTLDAQIEGEWANLLRVDLPATWLDDSPIEEFLTFFETLIEAIEPDSASAGFAFKRTEGTMQEAKLGVHARLPRYLGFDPCYSLIRYKLRGCTFAAHWLNFVGPRFIDRLGGVETIVEALRECGLRKLKCGVLIRGAELPPVGDVNRGARDLGCLPDVARLLKPTRVSMSAFGEPNFDASAWLARFDDLPSSPWSNRGLS</sequence>
<dbReference type="RefSeq" id="WP_159462610.1">
    <property type="nucleotide sequence ID" value="NZ_FCOJ02000034.1"/>
</dbReference>
<reference evidence="1" key="1">
    <citation type="submission" date="2016-01" db="EMBL/GenBank/DDBJ databases">
        <authorList>
            <person name="Peeters C."/>
        </authorList>
    </citation>
    <scope>NUCLEOTIDE SEQUENCE [LARGE SCALE GENOMIC DNA]</scope>
    <source>
        <strain evidence="1">LMG 29325</strain>
    </source>
</reference>
<dbReference type="InterPro" id="IPR021815">
    <property type="entry name" value="TsiV"/>
</dbReference>
<dbReference type="EMBL" id="FCOJ02000034">
    <property type="protein sequence ID" value="SAK72176.1"/>
    <property type="molecule type" value="Genomic_DNA"/>
</dbReference>
<dbReference type="AlphaFoldDB" id="A0A158BR59"/>
<evidence type="ECO:0000313" key="1">
    <source>
        <dbReference type="EMBL" id="SAK72176.1"/>
    </source>
</evidence>
<protein>
    <recommendedName>
        <fullName evidence="3">DUF3396 domain-containing protein</fullName>
    </recommendedName>
</protein>